<organism evidence="1 2">
    <name type="scientific">Bradyrhizobium betae</name>
    <dbReference type="NCBI Taxonomy" id="244734"/>
    <lineage>
        <taxon>Bacteria</taxon>
        <taxon>Pseudomonadati</taxon>
        <taxon>Pseudomonadota</taxon>
        <taxon>Alphaproteobacteria</taxon>
        <taxon>Hyphomicrobiales</taxon>
        <taxon>Nitrobacteraceae</taxon>
        <taxon>Bradyrhizobium</taxon>
    </lineage>
</organism>
<sequence length="387" mass="42242">MALTTTAANNKLIYFRKEIYREYVRENLFSPYMGPSMNAIIRVITDLDKGGKNGGEQINIPLRARLNGAGVGSGALRGNEEGLDNQGTRMWIDWSRHAVTITNAEEQKSSIDLYAEIKPALTDWGQEKQRDEIVDGFYALPSQNPPAGLGSANGQRVNGILFDAATAAQRNTWITDNADRILVGNGNTANLVAGNFAASMANVTGAMIVSGALVNRMKRSAKKANPRIRPFKLKENGTEWFVLFVGQEQFRDAQNDADIKGANQNSRARENQGYLKNPIFVDGDLLYNGVIIREIPELSLRLPVFYATAGSGGIQIAPAFLCGQGAMAWCWGKMPTPTFLKEDDYQFLRGAGIKMAYGVGKIAKLNAAGNFKEWGVYTAFLAAVGDN</sequence>
<evidence type="ECO:0000313" key="2">
    <source>
        <dbReference type="Proteomes" id="UP000325641"/>
    </source>
</evidence>
<accession>A0A5P6NYQ5</accession>
<dbReference type="KEGG" id="bbet:F8237_01775"/>
<dbReference type="InterPro" id="IPR025267">
    <property type="entry name" value="ORF017-like"/>
</dbReference>
<dbReference type="AlphaFoldDB" id="A0A5P6NYQ5"/>
<dbReference type="Pfam" id="PF13252">
    <property type="entry name" value="Phage_capsid_3"/>
    <property type="match status" value="1"/>
</dbReference>
<evidence type="ECO:0000313" key="1">
    <source>
        <dbReference type="EMBL" id="QFI71211.1"/>
    </source>
</evidence>
<dbReference type="RefSeq" id="WP_151642121.1">
    <property type="nucleotide sequence ID" value="NZ_CP044543.1"/>
</dbReference>
<name>A0A5P6NYQ5_9BRAD</name>
<dbReference type="OrthoDB" id="9149389at2"/>
<reference evidence="2" key="1">
    <citation type="submission" date="2019-10" db="EMBL/GenBank/DDBJ databases">
        <title>Complete Genome Sequence of Bradyrhizobium betae type strain PL7HG1T.</title>
        <authorList>
            <person name="Bromfield E.S.P."/>
            <person name="Cloutier S."/>
        </authorList>
    </citation>
    <scope>NUCLEOTIDE SEQUENCE [LARGE SCALE GENOMIC DNA]</scope>
    <source>
        <strain evidence="2">PL7HG1</strain>
    </source>
</reference>
<dbReference type="Proteomes" id="UP000325641">
    <property type="component" value="Chromosome"/>
</dbReference>
<dbReference type="EMBL" id="CP044543">
    <property type="protein sequence ID" value="QFI71211.1"/>
    <property type="molecule type" value="Genomic_DNA"/>
</dbReference>
<proteinExistence type="predicted"/>
<gene>
    <name evidence="1" type="ORF">F8237_01775</name>
</gene>
<protein>
    <submittedName>
        <fullName evidence="1">DUF4043 family protein</fullName>
    </submittedName>
</protein>